<dbReference type="Pfam" id="PF02021">
    <property type="entry name" value="UPF0102"/>
    <property type="match status" value="1"/>
</dbReference>
<dbReference type="AlphaFoldDB" id="A0A9D1E9M7"/>
<dbReference type="PANTHER" id="PTHR34039">
    <property type="entry name" value="UPF0102 PROTEIN YRAN"/>
    <property type="match status" value="1"/>
</dbReference>
<dbReference type="HAMAP" id="MF_00048">
    <property type="entry name" value="UPF0102"/>
    <property type="match status" value="1"/>
</dbReference>
<dbReference type="InterPro" id="IPR003509">
    <property type="entry name" value="UPF0102_YraN-like"/>
</dbReference>
<sequence>MAVRDRRTLGKEKELLAAEWMKGHGYEILEMNYRCRQGEVDIVAKDGAYLVFVEVKYRRDAGAGYPAEAVDARKQRRISYAARHYMMRHGISGDTPVRFDVIAILGDQITAIVNAFYVSG</sequence>
<dbReference type="Proteomes" id="UP000823912">
    <property type="component" value="Unassembled WGS sequence"/>
</dbReference>
<dbReference type="EMBL" id="DVHM01000094">
    <property type="protein sequence ID" value="HIR70778.1"/>
    <property type="molecule type" value="Genomic_DNA"/>
</dbReference>
<accession>A0A9D1E9M7</accession>
<dbReference type="InterPro" id="IPR011856">
    <property type="entry name" value="tRNA_endonuc-like_dom_sf"/>
</dbReference>
<name>A0A9D1E9M7_9FIRM</name>
<dbReference type="CDD" id="cd20736">
    <property type="entry name" value="PoNe_Nuclease"/>
    <property type="match status" value="1"/>
</dbReference>
<comment type="similarity">
    <text evidence="1 2">Belongs to the UPF0102 family.</text>
</comment>
<dbReference type="SUPFAM" id="SSF52980">
    <property type="entry name" value="Restriction endonuclease-like"/>
    <property type="match status" value="1"/>
</dbReference>
<gene>
    <name evidence="3" type="ORF">IAA55_05815</name>
</gene>
<evidence type="ECO:0000256" key="1">
    <source>
        <dbReference type="ARBA" id="ARBA00006738"/>
    </source>
</evidence>
<evidence type="ECO:0000256" key="2">
    <source>
        <dbReference type="HAMAP-Rule" id="MF_00048"/>
    </source>
</evidence>
<dbReference type="NCBIfam" id="NF009154">
    <property type="entry name" value="PRK12497.3-3"/>
    <property type="match status" value="1"/>
</dbReference>
<evidence type="ECO:0000313" key="3">
    <source>
        <dbReference type="EMBL" id="HIR70778.1"/>
    </source>
</evidence>
<dbReference type="Gene3D" id="3.40.1350.10">
    <property type="match status" value="1"/>
</dbReference>
<protein>
    <recommendedName>
        <fullName evidence="2">UPF0102 protein IAA55_05815</fullName>
    </recommendedName>
</protein>
<dbReference type="NCBIfam" id="NF009150">
    <property type="entry name" value="PRK12497.1-3"/>
    <property type="match status" value="1"/>
</dbReference>
<dbReference type="PANTHER" id="PTHR34039:SF1">
    <property type="entry name" value="UPF0102 PROTEIN YRAN"/>
    <property type="match status" value="1"/>
</dbReference>
<dbReference type="InterPro" id="IPR011335">
    <property type="entry name" value="Restrct_endonuc-II-like"/>
</dbReference>
<organism evidence="3 4">
    <name type="scientific">Candidatus Pullilachnospira gallistercoris</name>
    <dbReference type="NCBI Taxonomy" id="2840911"/>
    <lineage>
        <taxon>Bacteria</taxon>
        <taxon>Bacillati</taxon>
        <taxon>Bacillota</taxon>
        <taxon>Clostridia</taxon>
        <taxon>Lachnospirales</taxon>
        <taxon>Lachnospiraceae</taxon>
        <taxon>Lachnospiraceae incertae sedis</taxon>
        <taxon>Candidatus Pullilachnospira</taxon>
    </lineage>
</organism>
<reference evidence="3" key="2">
    <citation type="journal article" date="2021" name="PeerJ">
        <title>Extensive microbial diversity within the chicken gut microbiome revealed by metagenomics and culture.</title>
        <authorList>
            <person name="Gilroy R."/>
            <person name="Ravi A."/>
            <person name="Getino M."/>
            <person name="Pursley I."/>
            <person name="Horton D.L."/>
            <person name="Alikhan N.F."/>
            <person name="Baker D."/>
            <person name="Gharbi K."/>
            <person name="Hall N."/>
            <person name="Watson M."/>
            <person name="Adriaenssens E.M."/>
            <person name="Foster-Nyarko E."/>
            <person name="Jarju S."/>
            <person name="Secka A."/>
            <person name="Antonio M."/>
            <person name="Oren A."/>
            <person name="Chaudhuri R.R."/>
            <person name="La Ragione R."/>
            <person name="Hildebrand F."/>
            <person name="Pallen M.J."/>
        </authorList>
    </citation>
    <scope>NUCLEOTIDE SEQUENCE</scope>
    <source>
        <strain evidence="3">ChiSjej5B23-6657</strain>
    </source>
</reference>
<comment type="caution">
    <text evidence="3">The sequence shown here is derived from an EMBL/GenBank/DDBJ whole genome shotgun (WGS) entry which is preliminary data.</text>
</comment>
<reference evidence="3" key="1">
    <citation type="submission" date="2020-10" db="EMBL/GenBank/DDBJ databases">
        <authorList>
            <person name="Gilroy R."/>
        </authorList>
    </citation>
    <scope>NUCLEOTIDE SEQUENCE</scope>
    <source>
        <strain evidence="3">ChiSjej5B23-6657</strain>
    </source>
</reference>
<proteinExistence type="inferred from homology"/>
<dbReference type="GO" id="GO:0003676">
    <property type="term" value="F:nucleic acid binding"/>
    <property type="evidence" value="ECO:0007669"/>
    <property type="project" value="InterPro"/>
</dbReference>
<evidence type="ECO:0000313" key="4">
    <source>
        <dbReference type="Proteomes" id="UP000823912"/>
    </source>
</evidence>
<dbReference type="NCBIfam" id="TIGR00252">
    <property type="entry name" value="YraN family protein"/>
    <property type="match status" value="1"/>
</dbReference>